<evidence type="ECO:0000313" key="2">
    <source>
        <dbReference type="EMBL" id="MEE1943855.1"/>
    </source>
</evidence>
<sequence>MEYNENIAGLGKNHDQEAKLHDLAKKQSEAKPAAENLDGQPYSINKKQISNSAKTNKQVHEQAQDYAKKEHQKADKWEDTSGAEH</sequence>
<comment type="caution">
    <text evidence="2">The sequence shown here is derived from an EMBL/GenBank/DDBJ whole genome shotgun (WGS) entry which is preliminary data.</text>
</comment>
<accession>A0ABU7I323</accession>
<name>A0ABU7I323_9SPHI</name>
<protein>
    <submittedName>
        <fullName evidence="2">Uncharacterized protein</fullName>
    </submittedName>
</protein>
<feature type="region of interest" description="Disordered" evidence="1">
    <location>
        <begin position="23"/>
        <end position="85"/>
    </location>
</feature>
<feature type="compositionally biased region" description="Polar residues" evidence="1">
    <location>
        <begin position="42"/>
        <end position="56"/>
    </location>
</feature>
<keyword evidence="3" id="KW-1185">Reference proteome</keyword>
<reference evidence="2 3" key="1">
    <citation type="submission" date="2024-01" db="EMBL/GenBank/DDBJ databases">
        <title>Pedobacter sp. nov., isolated from fresh soil.</title>
        <authorList>
            <person name="Le N.T.T."/>
        </authorList>
    </citation>
    <scope>NUCLEOTIDE SEQUENCE [LARGE SCALE GENOMIC DNA]</scope>
    <source>
        <strain evidence="2 3">KR3-3</strain>
    </source>
</reference>
<gene>
    <name evidence="2" type="ORF">VRU48_01970</name>
</gene>
<dbReference type="RefSeq" id="WP_330106255.1">
    <property type="nucleotide sequence ID" value="NZ_JAZDQT010000001.1"/>
</dbReference>
<dbReference type="EMBL" id="JAZDQT010000001">
    <property type="protein sequence ID" value="MEE1943855.1"/>
    <property type="molecule type" value="Genomic_DNA"/>
</dbReference>
<dbReference type="Proteomes" id="UP001336835">
    <property type="component" value="Unassembled WGS sequence"/>
</dbReference>
<evidence type="ECO:0000256" key="1">
    <source>
        <dbReference type="SAM" id="MobiDB-lite"/>
    </source>
</evidence>
<evidence type="ECO:0000313" key="3">
    <source>
        <dbReference type="Proteomes" id="UP001336835"/>
    </source>
</evidence>
<organism evidence="2 3">
    <name type="scientific">Pedobacter albus</name>
    <dbReference type="NCBI Taxonomy" id="3113905"/>
    <lineage>
        <taxon>Bacteria</taxon>
        <taxon>Pseudomonadati</taxon>
        <taxon>Bacteroidota</taxon>
        <taxon>Sphingobacteriia</taxon>
        <taxon>Sphingobacteriales</taxon>
        <taxon>Sphingobacteriaceae</taxon>
        <taxon>Pedobacter</taxon>
    </lineage>
</organism>
<feature type="compositionally biased region" description="Basic and acidic residues" evidence="1">
    <location>
        <begin position="58"/>
        <end position="85"/>
    </location>
</feature>
<proteinExistence type="predicted"/>